<keyword evidence="2" id="KW-0808">Transferase</keyword>
<comment type="caution">
    <text evidence="2">The sequence shown here is derived from an EMBL/GenBank/DDBJ whole genome shotgun (WGS) entry which is preliminary data.</text>
</comment>
<feature type="compositionally biased region" description="Basic and acidic residues" evidence="1">
    <location>
        <begin position="1"/>
        <end position="22"/>
    </location>
</feature>
<feature type="region of interest" description="Disordered" evidence="1">
    <location>
        <begin position="1"/>
        <end position="33"/>
    </location>
</feature>
<dbReference type="RefSeq" id="WP_127731659.1">
    <property type="nucleotide sequence ID" value="NZ_SACP01000018.1"/>
</dbReference>
<evidence type="ECO:0000256" key="1">
    <source>
        <dbReference type="SAM" id="MobiDB-lite"/>
    </source>
</evidence>
<dbReference type="PANTHER" id="PTHR43861">
    <property type="entry name" value="TRANS-ACONITATE 2-METHYLTRANSFERASE-RELATED"/>
    <property type="match status" value="1"/>
</dbReference>
<keyword evidence="2" id="KW-0489">Methyltransferase</keyword>
<dbReference type="OrthoDB" id="21342at2"/>
<organism evidence="2 3">
    <name type="scientific">Methylobacterium oryzihabitans</name>
    <dbReference type="NCBI Taxonomy" id="2499852"/>
    <lineage>
        <taxon>Bacteria</taxon>
        <taxon>Pseudomonadati</taxon>
        <taxon>Pseudomonadota</taxon>
        <taxon>Alphaproteobacteria</taxon>
        <taxon>Hyphomicrobiales</taxon>
        <taxon>Methylobacteriaceae</taxon>
        <taxon>Methylobacterium</taxon>
    </lineage>
</organism>
<dbReference type="Gene3D" id="3.40.50.150">
    <property type="entry name" value="Vaccinia Virus protein VP39"/>
    <property type="match status" value="1"/>
</dbReference>
<dbReference type="GO" id="GO:0008168">
    <property type="term" value="F:methyltransferase activity"/>
    <property type="evidence" value="ECO:0007669"/>
    <property type="project" value="UniProtKB-KW"/>
</dbReference>
<dbReference type="Proteomes" id="UP000286997">
    <property type="component" value="Unassembled WGS sequence"/>
</dbReference>
<protein>
    <submittedName>
        <fullName evidence="2">Class I SAM-dependent methyltransferase</fullName>
    </submittedName>
</protein>
<dbReference type="Pfam" id="PF13489">
    <property type="entry name" value="Methyltransf_23"/>
    <property type="match status" value="1"/>
</dbReference>
<evidence type="ECO:0000313" key="3">
    <source>
        <dbReference type="Proteomes" id="UP000286997"/>
    </source>
</evidence>
<reference evidence="2 3" key="1">
    <citation type="submission" date="2019-01" db="EMBL/GenBank/DDBJ databases">
        <authorList>
            <person name="Chen W.-M."/>
        </authorList>
    </citation>
    <scope>NUCLEOTIDE SEQUENCE [LARGE SCALE GENOMIC DNA]</scope>
    <source>
        <strain evidence="2 3">TER-1</strain>
    </source>
</reference>
<accession>A0A437P134</accession>
<dbReference type="GO" id="GO:0032259">
    <property type="term" value="P:methylation"/>
    <property type="evidence" value="ECO:0007669"/>
    <property type="project" value="UniProtKB-KW"/>
</dbReference>
<evidence type="ECO:0000313" key="2">
    <source>
        <dbReference type="EMBL" id="RVU15963.1"/>
    </source>
</evidence>
<proteinExistence type="predicted"/>
<dbReference type="AlphaFoldDB" id="A0A437P134"/>
<dbReference type="EMBL" id="SACP01000018">
    <property type="protein sequence ID" value="RVU15963.1"/>
    <property type="molecule type" value="Genomic_DNA"/>
</dbReference>
<gene>
    <name evidence="2" type="ORF">EOE48_18030</name>
</gene>
<dbReference type="SUPFAM" id="SSF53335">
    <property type="entry name" value="S-adenosyl-L-methionine-dependent methyltransferases"/>
    <property type="match status" value="1"/>
</dbReference>
<keyword evidence="3" id="KW-1185">Reference proteome</keyword>
<name>A0A437P134_9HYPH</name>
<sequence length="372" mass="41099">MDKAPDTISDWRDEAGSAREADPPDAVAPLRRPEPGAPAAYEPLFVERPCCPVCASTRTATLFSAPYDAPAVRRHVESHYRHQGRVDHDLLRGVDYTVQDCADCGLIYQRMAPAGAMMAAIYDGFIDPVRLRRYEVSRLTVENFRDVARRLAGLLAVIGREPKDVSLLDYGFGYGRWARVAVGMGMRVYATEISPEKIAFARSIGVTILAEEALGDHRFDIVHTEQVFEHLPDPAGTFDRLAACVAPGGALKIAVPRQGRIRSLLRRHGLIDWSPFEFGFRPRRYSDYNCILPLEHLNAFGRRAVEALAARAGMVVTTGGFGGHQLDLDVGSPAAFARSLRLLGVRALKDAYVRLGPGRHDSGYYILRRRAG</sequence>
<dbReference type="InterPro" id="IPR029063">
    <property type="entry name" value="SAM-dependent_MTases_sf"/>
</dbReference>